<evidence type="ECO:0000313" key="1">
    <source>
        <dbReference type="EMBL" id="MPN50699.1"/>
    </source>
</evidence>
<comment type="caution">
    <text evidence="1">The sequence shown here is derived from an EMBL/GenBank/DDBJ whole genome shotgun (WGS) entry which is preliminary data.</text>
</comment>
<protein>
    <submittedName>
        <fullName evidence="1">Uncharacterized protein</fullName>
    </submittedName>
</protein>
<name>A0A645IJQ2_9ZZZZ</name>
<accession>A0A645IJQ2</accession>
<reference evidence="1" key="1">
    <citation type="submission" date="2019-08" db="EMBL/GenBank/DDBJ databases">
        <authorList>
            <person name="Kucharzyk K."/>
            <person name="Murdoch R.W."/>
            <person name="Higgins S."/>
            <person name="Loffler F."/>
        </authorList>
    </citation>
    <scope>NUCLEOTIDE SEQUENCE</scope>
</reference>
<sequence>MVDPVEQCMALVDEIMEAFYYSDLNRREKAEAELRKILTDLSLRPERPYKEWSE</sequence>
<dbReference type="EMBL" id="VSSQ01115115">
    <property type="protein sequence ID" value="MPN50699.1"/>
    <property type="molecule type" value="Genomic_DNA"/>
</dbReference>
<dbReference type="AlphaFoldDB" id="A0A645IJQ2"/>
<organism evidence="1">
    <name type="scientific">bioreactor metagenome</name>
    <dbReference type="NCBI Taxonomy" id="1076179"/>
    <lineage>
        <taxon>unclassified sequences</taxon>
        <taxon>metagenomes</taxon>
        <taxon>ecological metagenomes</taxon>
    </lineage>
</organism>
<proteinExistence type="predicted"/>
<gene>
    <name evidence="1" type="ORF">SDC9_198331</name>
</gene>